<comment type="caution">
    <text evidence="1">The sequence shown here is derived from an EMBL/GenBank/DDBJ whole genome shotgun (WGS) entry which is preliminary data.</text>
</comment>
<organism evidence="1 2">
    <name type="scientific">Persea americana</name>
    <name type="common">Avocado</name>
    <dbReference type="NCBI Taxonomy" id="3435"/>
    <lineage>
        <taxon>Eukaryota</taxon>
        <taxon>Viridiplantae</taxon>
        <taxon>Streptophyta</taxon>
        <taxon>Embryophyta</taxon>
        <taxon>Tracheophyta</taxon>
        <taxon>Spermatophyta</taxon>
        <taxon>Magnoliopsida</taxon>
        <taxon>Magnoliidae</taxon>
        <taxon>Laurales</taxon>
        <taxon>Lauraceae</taxon>
        <taxon>Persea</taxon>
    </lineage>
</organism>
<name>A0ACC2KZ49_PERAE</name>
<evidence type="ECO:0000313" key="1">
    <source>
        <dbReference type="EMBL" id="KAJ8626335.1"/>
    </source>
</evidence>
<reference evidence="1 2" key="1">
    <citation type="journal article" date="2022" name="Hortic Res">
        <title>A haplotype resolved chromosomal level avocado genome allows analysis of novel avocado genes.</title>
        <authorList>
            <person name="Nath O."/>
            <person name="Fletcher S.J."/>
            <person name="Hayward A."/>
            <person name="Shaw L.M."/>
            <person name="Masouleh A.K."/>
            <person name="Furtado A."/>
            <person name="Henry R.J."/>
            <person name="Mitter N."/>
        </authorList>
    </citation>
    <scope>NUCLEOTIDE SEQUENCE [LARGE SCALE GENOMIC DNA]</scope>
    <source>
        <strain evidence="2">cv. Hass</strain>
    </source>
</reference>
<evidence type="ECO:0000313" key="2">
    <source>
        <dbReference type="Proteomes" id="UP001234297"/>
    </source>
</evidence>
<dbReference type="Proteomes" id="UP001234297">
    <property type="component" value="Chromosome 6"/>
</dbReference>
<proteinExistence type="predicted"/>
<gene>
    <name evidence="1" type="ORF">MRB53_019642</name>
</gene>
<protein>
    <submittedName>
        <fullName evidence="1">Uncharacterized protein</fullName>
    </submittedName>
</protein>
<accession>A0ACC2KZ49</accession>
<sequence length="764" mass="85015">MHDEYKTNTSRIQKAFRWVLPVLASMEKLLQSHVKVMLVLLCYFFPFLSSAFTPTDNYLINCGSNENSSVGSRVFVGDGRSHYDPFISYSALSGSSVRITVPAIGTNSDSFLISSTSSIILENPNPNVFPDALAPYVTARIFLTPSSYEFELRTIGTHVVRLHFYPFSSPPYDLSSGLFHVSLCGFPLLTDFSIQNKTKAPVLKEYFLKADSGKLIIAFTPAHKSTFAFVNAIEVFSAPENLIANNARLVSSTGIENYNGLLGQVLEIGYRINVGGSKISTSADNLWRTWTPDEDYLINRTSAKPVFSPGTPHYQEVVLTDIAPEAVYTSAQEMNRGNSTVAPNFNITWAFPVPSHSRHLVRLHFCDIVSEELNELYFNIYFNDYSAYRDFNISAFTSRVLSPYYIDFVVDSDNSGLMRVRVGPSQKSTLSRRNAILNGIEIMKLNGAIPVNSSAHKKSKLHYTVLVVLSLGASLCILILVIKHQYKRLTTLKPKPKGASPGPDQNSGRRFSFSEIQLATNNFDLNLLIGRGGFGNVYRGVLRDGTKVAVKRAASGCRQGLSEFLTEIMICSKIRHRHLPMPSWEQSHVSTNIKGSFGYFDPEYFRWHHLTKKSDVYSFGVVLLEVLCAKPAIDHSLPSEQVNLAEWATQCQKQGLLEQIIDPRLVGAINANSLKIFGQTLEKCLAECGDDRPTMGDVLWNLEYALALQNSTMHDEPQEDSTNKATEVPSMPTIPFPPSVSASIRMENLTQSTIAALRQQDVKV</sequence>
<keyword evidence="2" id="KW-1185">Reference proteome</keyword>
<dbReference type="EMBL" id="CM056814">
    <property type="protein sequence ID" value="KAJ8626335.1"/>
    <property type="molecule type" value="Genomic_DNA"/>
</dbReference>